<comment type="caution">
    <text evidence="2">The sequence shown here is derived from an EMBL/GenBank/DDBJ whole genome shotgun (WGS) entry which is preliminary data.</text>
</comment>
<accession>A0A9P4WH37</accession>
<evidence type="ECO:0000313" key="2">
    <source>
        <dbReference type="EMBL" id="KAF3032318.1"/>
    </source>
</evidence>
<evidence type="ECO:0000256" key="1">
    <source>
        <dbReference type="SAM" id="MobiDB-lite"/>
    </source>
</evidence>
<dbReference type="Proteomes" id="UP000758155">
    <property type="component" value="Unassembled WGS sequence"/>
</dbReference>
<feature type="region of interest" description="Disordered" evidence="1">
    <location>
        <begin position="112"/>
        <end position="135"/>
    </location>
</feature>
<dbReference type="EMBL" id="SWKV01000104">
    <property type="protein sequence ID" value="KAF3032318.1"/>
    <property type="molecule type" value="Genomic_DNA"/>
</dbReference>
<gene>
    <name evidence="2" type="ORF">E8E12_001862</name>
</gene>
<name>A0A9P4WH37_9PLEO</name>
<sequence length="463" mass="52121">MSAENLSAHPNEHDLLGFPGVKAEHPKVYLRRLWLPAENDRTTYPKFHDTNIIEMATLASKVVNGLAKDTTKLHEQLQGCAFLKAEANWILEIKLIFRHWMAARLQNKINAPSRETRGPVETNESRQDEPGSHRDEGAQDVLLCHESSPLHPPDGGAAVAVVEAIHYTYNDELGCDMASNSSEQNPWILDTEPSQDHHSLKRKRSNASEKIDVERRLQHLEITAAARQGSPDLIDPAVARTQTFITKASPTNTTPLHTCPAASASPNCTDVVSKVEHEASPDTHYNFSECEVPVTNLEVQQRLQNLLTDARMNSEVMSDEMVSVARCLYRESPHRHPHDDWYNDFRVLSQALDRWEYLAQESTAVVMRPSPEDPLPKFTAEKTAEDRLRVFRVLRAQMQPPYSFDTWTIVLALLFEGLLPHVGNPSSFEDMVRRLRTALQFFSTVKRPDLCEASSHGVSSGTS</sequence>
<dbReference type="OrthoDB" id="3798977at2759"/>
<organism evidence="2 3">
    <name type="scientific">Didymella heteroderae</name>
    <dbReference type="NCBI Taxonomy" id="1769908"/>
    <lineage>
        <taxon>Eukaryota</taxon>
        <taxon>Fungi</taxon>
        <taxon>Dikarya</taxon>
        <taxon>Ascomycota</taxon>
        <taxon>Pezizomycotina</taxon>
        <taxon>Dothideomycetes</taxon>
        <taxon>Pleosporomycetidae</taxon>
        <taxon>Pleosporales</taxon>
        <taxon>Pleosporineae</taxon>
        <taxon>Didymellaceae</taxon>
        <taxon>Didymella</taxon>
    </lineage>
</organism>
<dbReference type="AlphaFoldDB" id="A0A9P4WH37"/>
<feature type="region of interest" description="Disordered" evidence="1">
    <location>
        <begin position="184"/>
        <end position="208"/>
    </location>
</feature>
<evidence type="ECO:0000313" key="3">
    <source>
        <dbReference type="Proteomes" id="UP000758155"/>
    </source>
</evidence>
<keyword evidence="3" id="KW-1185">Reference proteome</keyword>
<proteinExistence type="predicted"/>
<protein>
    <submittedName>
        <fullName evidence="2">Uncharacterized protein</fullName>
    </submittedName>
</protein>
<feature type="compositionally biased region" description="Basic and acidic residues" evidence="1">
    <location>
        <begin position="114"/>
        <end position="135"/>
    </location>
</feature>
<reference evidence="2" key="1">
    <citation type="submission" date="2019-04" db="EMBL/GenBank/DDBJ databases">
        <title>Sequencing of skin fungus with MAO and IRED activity.</title>
        <authorList>
            <person name="Marsaioli A.J."/>
            <person name="Bonatto J.M.C."/>
            <person name="Reis Junior O."/>
        </authorList>
    </citation>
    <scope>NUCLEOTIDE SEQUENCE</scope>
    <source>
        <strain evidence="2">28M1</strain>
    </source>
</reference>